<comment type="caution">
    <text evidence="1">The sequence shown here is derived from an EMBL/GenBank/DDBJ whole genome shotgun (WGS) entry which is preliminary data.</text>
</comment>
<keyword evidence="2" id="KW-1185">Reference proteome</keyword>
<name>A0A7J7S5Y9_PIPKU</name>
<protein>
    <submittedName>
        <fullName evidence="1">Uncharacterized protein</fullName>
    </submittedName>
</protein>
<accession>A0A7J7S5Y9</accession>
<dbReference type="AlphaFoldDB" id="A0A7J7S5Y9"/>
<dbReference type="EMBL" id="JACAGB010000048">
    <property type="protein sequence ID" value="KAF6283753.1"/>
    <property type="molecule type" value="Genomic_DNA"/>
</dbReference>
<organism evidence="1 2">
    <name type="scientific">Pipistrellus kuhlii</name>
    <name type="common">Kuhl's pipistrelle</name>
    <dbReference type="NCBI Taxonomy" id="59472"/>
    <lineage>
        <taxon>Eukaryota</taxon>
        <taxon>Metazoa</taxon>
        <taxon>Chordata</taxon>
        <taxon>Craniata</taxon>
        <taxon>Vertebrata</taxon>
        <taxon>Euteleostomi</taxon>
        <taxon>Mammalia</taxon>
        <taxon>Eutheria</taxon>
        <taxon>Laurasiatheria</taxon>
        <taxon>Chiroptera</taxon>
        <taxon>Yangochiroptera</taxon>
        <taxon>Vespertilionidae</taxon>
        <taxon>Pipistrellus</taxon>
    </lineage>
</organism>
<proteinExistence type="predicted"/>
<evidence type="ECO:0000313" key="1">
    <source>
        <dbReference type="EMBL" id="KAF6283753.1"/>
    </source>
</evidence>
<dbReference type="Proteomes" id="UP000558488">
    <property type="component" value="Unassembled WGS sequence"/>
</dbReference>
<reference evidence="1 2" key="1">
    <citation type="journal article" date="2020" name="Nature">
        <title>Six reference-quality genomes reveal evolution of bat adaptations.</title>
        <authorList>
            <person name="Jebb D."/>
            <person name="Huang Z."/>
            <person name="Pippel M."/>
            <person name="Hughes G.M."/>
            <person name="Lavrichenko K."/>
            <person name="Devanna P."/>
            <person name="Winkler S."/>
            <person name="Jermiin L.S."/>
            <person name="Skirmuntt E.C."/>
            <person name="Katzourakis A."/>
            <person name="Burkitt-Gray L."/>
            <person name="Ray D.A."/>
            <person name="Sullivan K.A.M."/>
            <person name="Roscito J.G."/>
            <person name="Kirilenko B.M."/>
            <person name="Davalos L.M."/>
            <person name="Corthals A.P."/>
            <person name="Power M.L."/>
            <person name="Jones G."/>
            <person name="Ransome R.D."/>
            <person name="Dechmann D.K.N."/>
            <person name="Locatelli A.G."/>
            <person name="Puechmaille S.J."/>
            <person name="Fedrigo O."/>
            <person name="Jarvis E.D."/>
            <person name="Hiller M."/>
            <person name="Vernes S.C."/>
            <person name="Myers E.W."/>
            <person name="Teeling E.C."/>
        </authorList>
    </citation>
    <scope>NUCLEOTIDE SEQUENCE [LARGE SCALE GENOMIC DNA]</scope>
    <source>
        <strain evidence="1">MPipKuh1</strain>
        <tissue evidence="1">Flight muscle</tissue>
    </source>
</reference>
<sequence>MLSDPPSHTPPAQLQMVIFCLLLKNKNPEAKVERGCGLSRWREGHRGLVPALPSSSDLPSPGLRLGQSVGEGQSLRGQGNRALRGSPREVPGLEGRQELWWSWVPRPGSKARRVGQAPYLATEKRFWVTGCWFIYCGVPRANRAPLWDQEAIYTTGRRGARDQACTPPCRG</sequence>
<gene>
    <name evidence="1" type="ORF">mPipKuh1_010040</name>
</gene>
<evidence type="ECO:0000313" key="2">
    <source>
        <dbReference type="Proteomes" id="UP000558488"/>
    </source>
</evidence>